<comment type="caution">
    <text evidence="2">The sequence shown here is derived from an EMBL/GenBank/DDBJ whole genome shotgun (WGS) entry which is preliminary data.</text>
</comment>
<accession>A0A9X1IBP7</accession>
<feature type="domain" description="BLUF" evidence="1">
    <location>
        <begin position="6"/>
        <end position="99"/>
    </location>
</feature>
<dbReference type="AlphaFoldDB" id="A0A9X1IBP7"/>
<sequence length="142" mass="15102">MSGRGLFRLVYASRCLLEEAALAGEIPRILEVSRRNNAARGVTGALLFSADAFVQALEGPQEGVEQIFERIQCDPRHAEAVVLEAGPVPARDFAGWSMAYAGRRTDIRFAALQAAPRTASPAMLDLLHGALGRVTAAAVPAC</sequence>
<evidence type="ECO:0000313" key="2">
    <source>
        <dbReference type="EMBL" id="MCB4821871.1"/>
    </source>
</evidence>
<dbReference type="Gene3D" id="3.30.70.100">
    <property type="match status" value="1"/>
</dbReference>
<dbReference type="GO" id="GO:0071949">
    <property type="term" value="F:FAD binding"/>
    <property type="evidence" value="ECO:0007669"/>
    <property type="project" value="InterPro"/>
</dbReference>
<dbReference type="GO" id="GO:0009882">
    <property type="term" value="F:blue light photoreceptor activity"/>
    <property type="evidence" value="ECO:0007669"/>
    <property type="project" value="InterPro"/>
</dbReference>
<dbReference type="Pfam" id="PF04940">
    <property type="entry name" value="BLUF"/>
    <property type="match status" value="1"/>
</dbReference>
<name>A0A9X1IBP7_9PROT</name>
<dbReference type="RefSeq" id="WP_226607267.1">
    <property type="nucleotide sequence ID" value="NZ_JAJAQI010000011.1"/>
</dbReference>
<evidence type="ECO:0000313" key="3">
    <source>
        <dbReference type="Proteomes" id="UP001139311"/>
    </source>
</evidence>
<protein>
    <submittedName>
        <fullName evidence="2">BLUF domain-containing protein</fullName>
    </submittedName>
</protein>
<gene>
    <name evidence="2" type="ORF">LHA35_09020</name>
</gene>
<dbReference type="InterPro" id="IPR036046">
    <property type="entry name" value="Acylphosphatase-like_dom_sf"/>
</dbReference>
<keyword evidence="3" id="KW-1185">Reference proteome</keyword>
<proteinExistence type="predicted"/>
<dbReference type="EMBL" id="JAJAQI010000011">
    <property type="protein sequence ID" value="MCB4821871.1"/>
    <property type="molecule type" value="Genomic_DNA"/>
</dbReference>
<dbReference type="InterPro" id="IPR007024">
    <property type="entry name" value="BLUF_domain"/>
</dbReference>
<evidence type="ECO:0000259" key="1">
    <source>
        <dbReference type="PROSITE" id="PS50925"/>
    </source>
</evidence>
<organism evidence="2 3">
    <name type="scientific">Roseicella aerolata</name>
    <dbReference type="NCBI Taxonomy" id="2883479"/>
    <lineage>
        <taxon>Bacteria</taxon>
        <taxon>Pseudomonadati</taxon>
        <taxon>Pseudomonadota</taxon>
        <taxon>Alphaproteobacteria</taxon>
        <taxon>Acetobacterales</taxon>
        <taxon>Roseomonadaceae</taxon>
        <taxon>Roseicella</taxon>
    </lineage>
</organism>
<dbReference type="SMART" id="SM01034">
    <property type="entry name" value="BLUF"/>
    <property type="match status" value="1"/>
</dbReference>
<dbReference type="Proteomes" id="UP001139311">
    <property type="component" value="Unassembled WGS sequence"/>
</dbReference>
<dbReference type="SUPFAM" id="SSF54975">
    <property type="entry name" value="Acylphosphatase/BLUF domain-like"/>
    <property type="match status" value="1"/>
</dbReference>
<dbReference type="PROSITE" id="PS50925">
    <property type="entry name" value="BLUF"/>
    <property type="match status" value="1"/>
</dbReference>
<reference evidence="2" key="1">
    <citation type="submission" date="2021-10" db="EMBL/GenBank/DDBJ databases">
        <title>Roseicella aerolatum sp. nov., isolated from aerosols of e-waste dismantling site.</title>
        <authorList>
            <person name="Qin T."/>
        </authorList>
    </citation>
    <scope>NUCLEOTIDE SEQUENCE</scope>
    <source>
        <strain evidence="2">GB24</strain>
    </source>
</reference>